<dbReference type="AlphaFoldDB" id="A0A9J6CRZ5"/>
<reference evidence="2" key="1">
    <citation type="submission" date="2021-03" db="EMBL/GenBank/DDBJ databases">
        <title>Chromosome level genome of the anhydrobiotic midge Polypedilum vanderplanki.</title>
        <authorList>
            <person name="Yoshida Y."/>
            <person name="Kikawada T."/>
            <person name="Gusev O."/>
        </authorList>
    </citation>
    <scope>NUCLEOTIDE SEQUENCE</scope>
    <source>
        <strain evidence="2">NIAS01</strain>
        <tissue evidence="2">Whole body or cell culture</tissue>
    </source>
</reference>
<gene>
    <name evidence="2" type="ORF">PVAND_013853</name>
</gene>
<accession>A0A9J6CRZ5</accession>
<evidence type="ECO:0000256" key="1">
    <source>
        <dbReference type="SAM" id="MobiDB-lite"/>
    </source>
</evidence>
<feature type="compositionally biased region" description="Low complexity" evidence="1">
    <location>
        <begin position="476"/>
        <end position="501"/>
    </location>
</feature>
<feature type="region of interest" description="Disordered" evidence="1">
    <location>
        <begin position="472"/>
        <end position="512"/>
    </location>
</feature>
<comment type="caution">
    <text evidence="2">The sequence shown here is derived from an EMBL/GenBank/DDBJ whole genome shotgun (WGS) entry which is preliminary data.</text>
</comment>
<feature type="region of interest" description="Disordered" evidence="1">
    <location>
        <begin position="199"/>
        <end position="221"/>
    </location>
</feature>
<evidence type="ECO:0000313" key="2">
    <source>
        <dbReference type="EMBL" id="KAG5684631.1"/>
    </source>
</evidence>
<dbReference type="EMBL" id="JADBJN010000001">
    <property type="protein sequence ID" value="KAG5684631.1"/>
    <property type="molecule type" value="Genomic_DNA"/>
</dbReference>
<dbReference type="OrthoDB" id="206339at2759"/>
<protein>
    <submittedName>
        <fullName evidence="2">Uncharacterized protein</fullName>
    </submittedName>
</protein>
<evidence type="ECO:0000313" key="3">
    <source>
        <dbReference type="Proteomes" id="UP001107558"/>
    </source>
</evidence>
<dbReference type="Proteomes" id="UP001107558">
    <property type="component" value="Chromosome 1"/>
</dbReference>
<keyword evidence="3" id="KW-1185">Reference proteome</keyword>
<organism evidence="2 3">
    <name type="scientific">Polypedilum vanderplanki</name>
    <name type="common">Sleeping chironomid midge</name>
    <dbReference type="NCBI Taxonomy" id="319348"/>
    <lineage>
        <taxon>Eukaryota</taxon>
        <taxon>Metazoa</taxon>
        <taxon>Ecdysozoa</taxon>
        <taxon>Arthropoda</taxon>
        <taxon>Hexapoda</taxon>
        <taxon>Insecta</taxon>
        <taxon>Pterygota</taxon>
        <taxon>Neoptera</taxon>
        <taxon>Endopterygota</taxon>
        <taxon>Diptera</taxon>
        <taxon>Nematocera</taxon>
        <taxon>Chironomoidea</taxon>
        <taxon>Chironomidae</taxon>
        <taxon>Chironominae</taxon>
        <taxon>Polypedilum</taxon>
        <taxon>Polypedilum</taxon>
    </lineage>
</organism>
<sequence length="512" mass="59733">MCNSKVDLEEINKLSKDELKEILKRWMDQKEITKDFQKKLRKQLFNDFHKTALGNAIKIEEQKKSFHPKKYVLNAIESEHLYCEKNFFTLSVFSTEIQSCPNFERNENFRFAAKEIQDYMEILGLTKNDVIVKQITSMYKTSNESLLTILLSKLISNHKCRESKSASTQTEEKAYEVIDPSQLYISKSTKILKGKNHSLINPHHHHEKEKRRKRSTISSSQKGVTLIAQNLDKMSHNISVITEKLEDFQRFGSSRHDDSNTIIISSIGGIMQQLNGCVNNFEKLCNDIKAVTEKQNRDYDEWMDELKNSNNGRKFLKKFSKSFDRILSEEKNKIQKDYKTRLEREKRKLSKFSQSTQIRGKRIDKKIESIKQPPAPILESQITKDIDEIYRNALQTMKNIEQENEIFEKSVEIDIMNKRKMREIEKLKLQPDNIIVIEAQKDEKKNKVKKKEAENDLSMKLKLDLNECRKIHSESDSSLSSSSIAESSHSVNKSSHSYNSSAFEDDISELNI</sequence>
<feature type="compositionally biased region" description="Acidic residues" evidence="1">
    <location>
        <begin position="503"/>
        <end position="512"/>
    </location>
</feature>
<feature type="compositionally biased region" description="Basic residues" evidence="1">
    <location>
        <begin position="199"/>
        <end position="215"/>
    </location>
</feature>
<name>A0A9J6CRZ5_POLVA</name>
<proteinExistence type="predicted"/>